<reference evidence="6" key="1">
    <citation type="journal article" date="2019" name="Int. J. Syst. Evol. Microbiol.">
        <title>The Global Catalogue of Microorganisms (GCM) 10K type strain sequencing project: providing services to taxonomists for standard genome sequencing and annotation.</title>
        <authorList>
            <consortium name="The Broad Institute Genomics Platform"/>
            <consortium name="The Broad Institute Genome Sequencing Center for Infectious Disease"/>
            <person name="Wu L."/>
            <person name="Ma J."/>
        </authorList>
    </citation>
    <scope>NUCLEOTIDE SEQUENCE [LARGE SCALE GENOMIC DNA]</scope>
    <source>
        <strain evidence="6">JCM 17688</strain>
    </source>
</reference>
<evidence type="ECO:0000259" key="4">
    <source>
        <dbReference type="PROSITE" id="PS50949"/>
    </source>
</evidence>
<dbReference type="SMART" id="SM00345">
    <property type="entry name" value="HTH_GNTR"/>
    <property type="match status" value="1"/>
</dbReference>
<evidence type="ECO:0000256" key="2">
    <source>
        <dbReference type="ARBA" id="ARBA00023125"/>
    </source>
</evidence>
<comment type="caution">
    <text evidence="5">The sequence shown here is derived from an EMBL/GenBank/DDBJ whole genome shotgun (WGS) entry which is preliminary data.</text>
</comment>
<evidence type="ECO:0000313" key="6">
    <source>
        <dbReference type="Proteomes" id="UP001500635"/>
    </source>
</evidence>
<dbReference type="Pfam" id="PF07729">
    <property type="entry name" value="FCD"/>
    <property type="match status" value="1"/>
</dbReference>
<dbReference type="EMBL" id="BAABFR010000022">
    <property type="protein sequence ID" value="GAA4390439.1"/>
    <property type="molecule type" value="Genomic_DNA"/>
</dbReference>
<dbReference type="InterPro" id="IPR000524">
    <property type="entry name" value="Tscrpt_reg_HTH_GntR"/>
</dbReference>
<evidence type="ECO:0000256" key="1">
    <source>
        <dbReference type="ARBA" id="ARBA00023015"/>
    </source>
</evidence>
<organism evidence="5 6">
    <name type="scientific">Tsukamurella soli</name>
    <dbReference type="NCBI Taxonomy" id="644556"/>
    <lineage>
        <taxon>Bacteria</taxon>
        <taxon>Bacillati</taxon>
        <taxon>Actinomycetota</taxon>
        <taxon>Actinomycetes</taxon>
        <taxon>Mycobacteriales</taxon>
        <taxon>Tsukamurellaceae</taxon>
        <taxon>Tsukamurella</taxon>
    </lineage>
</organism>
<proteinExistence type="predicted"/>
<keyword evidence="6" id="KW-1185">Reference proteome</keyword>
<feature type="domain" description="HTH gntR-type" evidence="4">
    <location>
        <begin position="2"/>
        <end position="69"/>
    </location>
</feature>
<dbReference type="InterPro" id="IPR036388">
    <property type="entry name" value="WH-like_DNA-bd_sf"/>
</dbReference>
<dbReference type="Gene3D" id="1.20.120.530">
    <property type="entry name" value="GntR ligand-binding domain-like"/>
    <property type="match status" value="1"/>
</dbReference>
<keyword evidence="1" id="KW-0805">Transcription regulation</keyword>
<dbReference type="InterPro" id="IPR008920">
    <property type="entry name" value="TF_FadR/GntR_C"/>
</dbReference>
<keyword evidence="2" id="KW-0238">DNA-binding</keyword>
<sequence length="228" mass="25307">MSSESERVYDEIWAMVRDGRFAQGAPLREAHLAETIGVSRTPVREALRRLAAEGIVEIRPNKGAQLIAFDDADTATIFDVRALLEPYTAGLAATRADPEAIARLHELITEMDAVTELGPEHLDELATLNGEFHRVIIDSARARLAREAISVVLRTPLISRTFHSYDAHQLARSQQHHREIVAAIEAHDPQWAQSIMRAHIEAGRSIYFSHNAGPAGWTGPRSTTSRPR</sequence>
<dbReference type="PANTHER" id="PTHR43537">
    <property type="entry name" value="TRANSCRIPTIONAL REGULATOR, GNTR FAMILY"/>
    <property type="match status" value="1"/>
</dbReference>
<dbReference type="Pfam" id="PF00392">
    <property type="entry name" value="GntR"/>
    <property type="match status" value="1"/>
</dbReference>
<dbReference type="PANTHER" id="PTHR43537:SF45">
    <property type="entry name" value="GNTR FAMILY REGULATORY PROTEIN"/>
    <property type="match status" value="1"/>
</dbReference>
<dbReference type="CDD" id="cd07377">
    <property type="entry name" value="WHTH_GntR"/>
    <property type="match status" value="1"/>
</dbReference>
<dbReference type="RefSeq" id="WP_344994116.1">
    <property type="nucleotide sequence ID" value="NZ_BAABFR010000022.1"/>
</dbReference>
<dbReference type="Proteomes" id="UP001500635">
    <property type="component" value="Unassembled WGS sequence"/>
</dbReference>
<evidence type="ECO:0000256" key="3">
    <source>
        <dbReference type="ARBA" id="ARBA00023163"/>
    </source>
</evidence>
<dbReference type="Gene3D" id="1.10.10.10">
    <property type="entry name" value="Winged helix-like DNA-binding domain superfamily/Winged helix DNA-binding domain"/>
    <property type="match status" value="1"/>
</dbReference>
<keyword evidence="3" id="KW-0804">Transcription</keyword>
<dbReference type="PRINTS" id="PR00035">
    <property type="entry name" value="HTHGNTR"/>
</dbReference>
<name>A0ABP8JGA8_9ACTN</name>
<dbReference type="SUPFAM" id="SSF48008">
    <property type="entry name" value="GntR ligand-binding domain-like"/>
    <property type="match status" value="1"/>
</dbReference>
<gene>
    <name evidence="5" type="ORF">GCM10023147_18370</name>
</gene>
<dbReference type="InterPro" id="IPR036390">
    <property type="entry name" value="WH_DNA-bd_sf"/>
</dbReference>
<accession>A0ABP8JGA8</accession>
<dbReference type="PROSITE" id="PS50949">
    <property type="entry name" value="HTH_GNTR"/>
    <property type="match status" value="1"/>
</dbReference>
<dbReference type="InterPro" id="IPR011711">
    <property type="entry name" value="GntR_C"/>
</dbReference>
<dbReference type="SUPFAM" id="SSF46785">
    <property type="entry name" value="Winged helix' DNA-binding domain"/>
    <property type="match status" value="1"/>
</dbReference>
<dbReference type="SMART" id="SM00895">
    <property type="entry name" value="FCD"/>
    <property type="match status" value="1"/>
</dbReference>
<evidence type="ECO:0000313" key="5">
    <source>
        <dbReference type="EMBL" id="GAA4390439.1"/>
    </source>
</evidence>
<protein>
    <submittedName>
        <fullName evidence="5">GntR family transcriptional regulator</fullName>
    </submittedName>
</protein>